<feature type="binding site" evidence="15">
    <location>
        <position position="100"/>
    </location>
    <ligand>
        <name>Mg(2+)</name>
        <dbReference type="ChEBI" id="CHEBI:18420"/>
        <label>1</label>
        <note>catalytic</note>
    </ligand>
</feature>
<dbReference type="GO" id="GO:0031123">
    <property type="term" value="P:RNA 3'-end processing"/>
    <property type="evidence" value="ECO:0007669"/>
    <property type="project" value="InterPro"/>
</dbReference>
<feature type="binding site" evidence="14">
    <location>
        <begin position="233"/>
        <end position="234"/>
    </location>
    <ligand>
        <name>ATP</name>
        <dbReference type="ChEBI" id="CHEBI:30616"/>
    </ligand>
</feature>
<evidence type="ECO:0000256" key="11">
    <source>
        <dbReference type="ARBA" id="ARBA00023211"/>
    </source>
</evidence>
<feature type="domain" description="Poly(A) polymerase central" evidence="19">
    <location>
        <begin position="206"/>
        <end position="351"/>
    </location>
</feature>
<dbReference type="Gene3D" id="3.30.460.10">
    <property type="entry name" value="Beta Polymerase, domain 2"/>
    <property type="match status" value="1"/>
</dbReference>
<dbReference type="Proteomes" id="UP000031516">
    <property type="component" value="Unassembled WGS sequence"/>
</dbReference>
<feature type="compositionally biased region" description="Low complexity" evidence="16">
    <location>
        <begin position="568"/>
        <end position="588"/>
    </location>
</feature>
<keyword evidence="8 13" id="KW-0067">ATP-binding</keyword>
<dbReference type="GO" id="GO:1990817">
    <property type="term" value="F:poly(A) RNA polymerase activity"/>
    <property type="evidence" value="ECO:0007669"/>
    <property type="project" value="UniProtKB-UniRule"/>
</dbReference>
<evidence type="ECO:0000259" key="20">
    <source>
        <dbReference type="Pfam" id="PF20750"/>
    </source>
</evidence>
<dbReference type="EC" id="2.7.7.19" evidence="13"/>
<dbReference type="SUPFAM" id="SSF81301">
    <property type="entry name" value="Nucleotidyltransferase"/>
    <property type="match status" value="1"/>
</dbReference>
<evidence type="ECO:0000256" key="16">
    <source>
        <dbReference type="SAM" id="MobiDB-lite"/>
    </source>
</evidence>
<feature type="binding site" evidence="14">
    <location>
        <begin position="100"/>
        <end position="102"/>
    </location>
    <ligand>
        <name>ATP</name>
        <dbReference type="ChEBI" id="CHEBI:30616"/>
    </ligand>
</feature>
<dbReference type="OrthoDB" id="412748at2759"/>
<keyword evidence="22" id="KW-1185">Reference proteome</keyword>
<proteinExistence type="inferred from homology"/>
<dbReference type="SMR" id="A0A0A8LA46"/>
<evidence type="ECO:0000313" key="22">
    <source>
        <dbReference type="Proteomes" id="UP000031516"/>
    </source>
</evidence>
<evidence type="ECO:0000256" key="4">
    <source>
        <dbReference type="ARBA" id="ARBA00022664"/>
    </source>
</evidence>
<evidence type="ECO:0000256" key="12">
    <source>
        <dbReference type="ARBA" id="ARBA00023242"/>
    </source>
</evidence>
<feature type="binding site" evidence="15">
    <location>
        <position position="154"/>
    </location>
    <ligand>
        <name>Mg(2+)</name>
        <dbReference type="ChEBI" id="CHEBI:18420"/>
        <label>2</label>
        <note>catalytic</note>
    </ligand>
</feature>
<dbReference type="Pfam" id="PF04928">
    <property type="entry name" value="PAP_central"/>
    <property type="match status" value="1"/>
</dbReference>
<dbReference type="EMBL" id="CCBQ010000045">
    <property type="protein sequence ID" value="CDO95956.1"/>
    <property type="molecule type" value="Genomic_DNA"/>
</dbReference>
<dbReference type="InterPro" id="IPR007010">
    <property type="entry name" value="PolA_pol_RNA-bd_dom"/>
</dbReference>
<comment type="cofactor">
    <cofactor evidence="1">
        <name>Mn(2+)</name>
        <dbReference type="ChEBI" id="CHEBI:29035"/>
    </cofactor>
</comment>
<keyword evidence="11" id="KW-0464">Manganese</keyword>
<keyword evidence="6 15" id="KW-0479">Metal-binding</keyword>
<keyword evidence="9 15" id="KW-0460">Magnesium</keyword>
<comment type="subcellular location">
    <subcellularLocation>
        <location evidence="2 13">Nucleus</location>
    </subcellularLocation>
</comment>
<feature type="domain" description="Poly(A) polymerase nucleotidyltransferase" evidence="20">
    <location>
        <begin position="8"/>
        <end position="201"/>
    </location>
</feature>
<comment type="caution">
    <text evidence="21">The sequence shown here is derived from an EMBL/GenBank/DDBJ whole genome shotgun (WGS) entry which is preliminary data.</text>
</comment>
<feature type="binding site" evidence="14">
    <location>
        <position position="154"/>
    </location>
    <ligand>
        <name>ATP</name>
        <dbReference type="ChEBI" id="CHEBI:30616"/>
    </ligand>
</feature>
<evidence type="ECO:0000256" key="2">
    <source>
        <dbReference type="ARBA" id="ARBA00004123"/>
    </source>
</evidence>
<comment type="function">
    <text evidence="13">Polymerase that creates the 3'-poly(A) tail of mRNA's.</text>
</comment>
<dbReference type="FunFam" id="3.30.70.590:FF:000003">
    <property type="entry name" value="Poly(A) polymerase"/>
    <property type="match status" value="1"/>
</dbReference>
<keyword evidence="17" id="KW-1133">Transmembrane helix</keyword>
<dbReference type="FunFam" id="1.10.1410.10:FF:000001">
    <property type="entry name" value="Putative poly(A) polymerase gamma"/>
    <property type="match status" value="1"/>
</dbReference>
<evidence type="ECO:0000256" key="7">
    <source>
        <dbReference type="ARBA" id="ARBA00022741"/>
    </source>
</evidence>
<comment type="similarity">
    <text evidence="3 13">Belongs to the poly(A) polymerase family.</text>
</comment>
<evidence type="ECO:0000256" key="8">
    <source>
        <dbReference type="ARBA" id="ARBA00022840"/>
    </source>
</evidence>
<evidence type="ECO:0000256" key="10">
    <source>
        <dbReference type="ARBA" id="ARBA00022884"/>
    </source>
</evidence>
<name>A0A0A8LA46_9SACH</name>
<feature type="binding site" evidence="15">
    <location>
        <position position="100"/>
    </location>
    <ligand>
        <name>Mg(2+)</name>
        <dbReference type="ChEBI" id="CHEBI:18420"/>
        <label>2</label>
        <note>catalytic</note>
    </ligand>
</feature>
<dbReference type="SUPFAM" id="SSF55003">
    <property type="entry name" value="PAP/Archaeal CCA-adding enzyme, C-terminal domain"/>
    <property type="match status" value="1"/>
</dbReference>
<dbReference type="SUPFAM" id="SSF81631">
    <property type="entry name" value="PAP/OAS1 substrate-binding domain"/>
    <property type="match status" value="1"/>
</dbReference>
<dbReference type="GO" id="GO:0003723">
    <property type="term" value="F:RNA binding"/>
    <property type="evidence" value="ECO:0007669"/>
    <property type="project" value="UniProtKB-UniRule"/>
</dbReference>
<comment type="catalytic activity">
    <reaction evidence="13">
        <text>RNA(n) + ATP = RNA(n)-3'-adenine ribonucleotide + diphosphate</text>
        <dbReference type="Rhea" id="RHEA:11332"/>
        <dbReference type="Rhea" id="RHEA-COMP:14527"/>
        <dbReference type="Rhea" id="RHEA-COMP:17347"/>
        <dbReference type="ChEBI" id="CHEBI:30616"/>
        <dbReference type="ChEBI" id="CHEBI:33019"/>
        <dbReference type="ChEBI" id="CHEBI:140395"/>
        <dbReference type="ChEBI" id="CHEBI:173115"/>
        <dbReference type="EC" id="2.7.7.19"/>
    </reaction>
</comment>
<keyword evidence="12 13" id="KW-0539">Nucleus</keyword>
<dbReference type="GO" id="GO:0005524">
    <property type="term" value="F:ATP binding"/>
    <property type="evidence" value="ECO:0007669"/>
    <property type="project" value="UniProtKB-UniRule"/>
</dbReference>
<feature type="binding site" evidence="15">
    <location>
        <position position="102"/>
    </location>
    <ligand>
        <name>Mg(2+)</name>
        <dbReference type="ChEBI" id="CHEBI:18420"/>
        <label>2</label>
        <note>catalytic</note>
    </ligand>
</feature>
<dbReference type="Gene3D" id="1.10.1410.10">
    <property type="match status" value="1"/>
</dbReference>
<feature type="compositionally biased region" description="Low complexity" evidence="16">
    <location>
        <begin position="599"/>
        <end position="608"/>
    </location>
</feature>
<evidence type="ECO:0000256" key="14">
    <source>
        <dbReference type="PIRSR" id="PIRSR018425-1"/>
    </source>
</evidence>
<evidence type="ECO:0000256" key="5">
    <source>
        <dbReference type="ARBA" id="ARBA00022679"/>
    </source>
</evidence>
<keyword evidence="17" id="KW-0812">Transmembrane</keyword>
<dbReference type="AlphaFoldDB" id="A0A0A8LA46"/>
<dbReference type="Gene3D" id="3.30.70.590">
    <property type="entry name" value="Poly(A) polymerase predicted RNA binding domain"/>
    <property type="match status" value="1"/>
</dbReference>
<dbReference type="InterPro" id="IPR014492">
    <property type="entry name" value="PolyA_polymerase"/>
</dbReference>
<dbReference type="GO" id="GO:0005634">
    <property type="term" value="C:nucleus"/>
    <property type="evidence" value="ECO:0007669"/>
    <property type="project" value="UniProtKB-SubCell"/>
</dbReference>
<evidence type="ECO:0000256" key="3">
    <source>
        <dbReference type="ARBA" id="ARBA00010912"/>
    </source>
</evidence>
<feature type="region of interest" description="Disordered" evidence="16">
    <location>
        <begin position="521"/>
        <end position="608"/>
    </location>
</feature>
<evidence type="ECO:0000256" key="6">
    <source>
        <dbReference type="ARBA" id="ARBA00022723"/>
    </source>
</evidence>
<protein>
    <recommendedName>
        <fullName evidence="13">Poly(A) polymerase</fullName>
        <ecNumber evidence="13">2.7.7.19</ecNumber>
    </recommendedName>
</protein>
<evidence type="ECO:0000256" key="15">
    <source>
        <dbReference type="PIRSR" id="PIRSR018425-2"/>
    </source>
</evidence>
<keyword evidence="10" id="KW-0694">RNA-binding</keyword>
<accession>A0A0A8LA46</accession>
<sequence>MSQKKIFGVTGPISTEGPTAAENALNGSLIQQLKKEGSFETEEETGERVTVLEIFQKITEKFVYQVSKKKNMSDGMARDAGGKVFTFGSYRLGVHGPGSDIDTLIVVPKHVSREDFFTVFDALLRERPELEEIATVPDAFVPIIKIKFSGISIDLIFAKLDLPQVPLSLTLSDKNLLRNVDEKDLRSLNGTRVTDEILELVPNKTSFKIALRAIKIWAKRRAVYANVFGFPGGVAWAMFVARICQLYPNACSAVILSKFFQILSRWKWPQPVLLKPIEDGPLQVRVWNPKIYAQDRSHKMPVITPAYPSMCATHNISESTKKVILTELHRGVEITQKIFSNELSWADLFTKHDFFFKYKFYLTVMVSTKGSDEQHLKWSGFVESKLRLLVQKLEVLPGINLAHPFIEPYESSYIYNNENEYKEIMNNYGTHKTEGALKKFTKITDEIKNDEASKAANQVHITTMFIGLDINTEESKKIDIHIPCQEFFNLCRSIPDYEDPETYSLIIKYVKVHDLPDEVYQDGEVRPVKSSKKRKPEKAGEKSKRPKSDPSTEKSSTANANEKDTTNSQSKLDPSSSSSVPATAPANPRVNAISEDAVSAATATTSST</sequence>
<evidence type="ECO:0000313" key="21">
    <source>
        <dbReference type="EMBL" id="CDO95956.1"/>
    </source>
</evidence>
<dbReference type="InterPro" id="IPR043519">
    <property type="entry name" value="NT_sf"/>
</dbReference>
<dbReference type="CDD" id="cd05402">
    <property type="entry name" value="NT_PAP_TUTase"/>
    <property type="match status" value="1"/>
</dbReference>
<dbReference type="PANTHER" id="PTHR10682:SF10">
    <property type="entry name" value="POLYNUCLEOTIDE ADENYLYLTRANSFERASE"/>
    <property type="match status" value="1"/>
</dbReference>
<keyword evidence="7 13" id="KW-0547">Nucleotide-binding</keyword>
<feature type="compositionally biased region" description="Basic and acidic residues" evidence="16">
    <location>
        <begin position="537"/>
        <end position="552"/>
    </location>
</feature>
<dbReference type="InterPro" id="IPR011068">
    <property type="entry name" value="NuclTrfase_I-like_C"/>
</dbReference>
<dbReference type="FunFam" id="3.30.460.10:FF:000002">
    <property type="entry name" value="Poly(A) polymerase alpha, putative"/>
    <property type="match status" value="1"/>
</dbReference>
<dbReference type="Pfam" id="PF20750">
    <property type="entry name" value="PAP_NTPase"/>
    <property type="match status" value="1"/>
</dbReference>
<dbReference type="GO" id="GO:0046872">
    <property type="term" value="F:metal ion binding"/>
    <property type="evidence" value="ECO:0007669"/>
    <property type="project" value="UniProtKB-KW"/>
</dbReference>
<dbReference type="GO" id="GO:0006397">
    <property type="term" value="P:mRNA processing"/>
    <property type="evidence" value="ECO:0007669"/>
    <property type="project" value="UniProtKB-KW"/>
</dbReference>
<dbReference type="InterPro" id="IPR007012">
    <property type="entry name" value="PolA_pol_cen_dom"/>
</dbReference>
<gene>
    <name evidence="21" type="ORF">KLDO_g4178</name>
</gene>
<feature type="binding site" evidence="14">
    <location>
        <position position="224"/>
    </location>
    <ligand>
        <name>ATP</name>
        <dbReference type="ChEBI" id="CHEBI:30616"/>
    </ligand>
</feature>
<feature type="binding site" evidence="14">
    <location>
        <position position="215"/>
    </location>
    <ligand>
        <name>ATP</name>
        <dbReference type="ChEBI" id="CHEBI:30616"/>
    </ligand>
</feature>
<evidence type="ECO:0000256" key="1">
    <source>
        <dbReference type="ARBA" id="ARBA00001936"/>
    </source>
</evidence>
<feature type="domain" description="Poly(A) polymerase RNA-binding" evidence="18">
    <location>
        <begin position="353"/>
        <end position="529"/>
    </location>
</feature>
<feature type="binding site" evidence="15">
    <location>
        <position position="102"/>
    </location>
    <ligand>
        <name>Mg(2+)</name>
        <dbReference type="ChEBI" id="CHEBI:18420"/>
        <label>1</label>
        <note>catalytic</note>
    </ligand>
</feature>
<feature type="binding site" evidence="14">
    <location>
        <begin position="87"/>
        <end position="89"/>
    </location>
    <ligand>
        <name>ATP</name>
        <dbReference type="ChEBI" id="CHEBI:30616"/>
    </ligand>
</feature>
<evidence type="ECO:0000259" key="18">
    <source>
        <dbReference type="Pfam" id="PF04926"/>
    </source>
</evidence>
<keyword evidence="4 13" id="KW-0507">mRNA processing</keyword>
<evidence type="ECO:0000256" key="9">
    <source>
        <dbReference type="ARBA" id="ARBA00022842"/>
    </source>
</evidence>
<dbReference type="PANTHER" id="PTHR10682">
    <property type="entry name" value="POLY A POLYMERASE"/>
    <property type="match status" value="1"/>
</dbReference>
<evidence type="ECO:0000259" key="19">
    <source>
        <dbReference type="Pfam" id="PF04928"/>
    </source>
</evidence>
<dbReference type="InterPro" id="IPR048840">
    <property type="entry name" value="PolA_pol_NTPase"/>
</dbReference>
<feature type="transmembrane region" description="Helical" evidence="17">
    <location>
        <begin position="222"/>
        <end position="241"/>
    </location>
</feature>
<dbReference type="Pfam" id="PF04926">
    <property type="entry name" value="PAP_RNA-bind"/>
    <property type="match status" value="1"/>
</dbReference>
<evidence type="ECO:0000256" key="13">
    <source>
        <dbReference type="PIRNR" id="PIRNR018425"/>
    </source>
</evidence>
<reference evidence="21 22" key="1">
    <citation type="submission" date="2014-03" db="EMBL/GenBank/DDBJ databases">
        <title>The genome of Kluyveromyces dobzhanskii.</title>
        <authorList>
            <person name="Nystedt B."/>
            <person name="Astrom S."/>
        </authorList>
    </citation>
    <scope>NUCLEOTIDE SEQUENCE [LARGE SCALE GENOMIC DNA]</scope>
    <source>
        <strain evidence="21 22">CBS 2104</strain>
    </source>
</reference>
<keyword evidence="5 13" id="KW-0808">Transferase</keyword>
<evidence type="ECO:0000256" key="17">
    <source>
        <dbReference type="SAM" id="Phobius"/>
    </source>
</evidence>
<keyword evidence="17" id="KW-0472">Membrane</keyword>
<organism evidence="21 22">
    <name type="scientific">Kluyveromyces dobzhanskii CBS 2104</name>
    <dbReference type="NCBI Taxonomy" id="1427455"/>
    <lineage>
        <taxon>Eukaryota</taxon>
        <taxon>Fungi</taxon>
        <taxon>Dikarya</taxon>
        <taxon>Ascomycota</taxon>
        <taxon>Saccharomycotina</taxon>
        <taxon>Saccharomycetes</taxon>
        <taxon>Saccharomycetales</taxon>
        <taxon>Saccharomycetaceae</taxon>
        <taxon>Kluyveromyces</taxon>
    </lineage>
</organism>
<dbReference type="PIRSF" id="PIRSF018425">
    <property type="entry name" value="PolyA_polymerase"/>
    <property type="match status" value="1"/>
</dbReference>
<comment type="cofactor">
    <cofactor evidence="15">
        <name>Mg(2+)</name>
        <dbReference type="ChEBI" id="CHEBI:18420"/>
    </cofactor>
    <text evidence="15">Binds 2 magnesium ions. Also active with manganese.</text>
</comment>